<evidence type="ECO:0000313" key="1">
    <source>
        <dbReference type="Proteomes" id="UP000887579"/>
    </source>
</evidence>
<organism evidence="1 2">
    <name type="scientific">Panagrolaimus sp. ES5</name>
    <dbReference type="NCBI Taxonomy" id="591445"/>
    <lineage>
        <taxon>Eukaryota</taxon>
        <taxon>Metazoa</taxon>
        <taxon>Ecdysozoa</taxon>
        <taxon>Nematoda</taxon>
        <taxon>Chromadorea</taxon>
        <taxon>Rhabditida</taxon>
        <taxon>Tylenchina</taxon>
        <taxon>Panagrolaimomorpha</taxon>
        <taxon>Panagrolaimoidea</taxon>
        <taxon>Panagrolaimidae</taxon>
        <taxon>Panagrolaimus</taxon>
    </lineage>
</organism>
<protein>
    <submittedName>
        <fullName evidence="2">Cyclic nucleotide-binding domain-containing protein</fullName>
    </submittedName>
</protein>
<proteinExistence type="predicted"/>
<sequence length="643" mass="71192">MIAAVPFDLLLVNTNSDETTTLIGLLKTARLLRLVRVARKLDRYSEYGAAVLVLLMATFALIAHWLACIWYAIGSAELPHKEFTWLHQLSRHLNEPYCASNGTTPCGGPSLRSRYVTSLYFTLSTITSIGFGNVSATTDMEKIFTIIMMILGSLMYASVFGNVSAIIQRLYSGTARYHTEMSRLREFIRFHQIPNPLRQRLEEYFQHAWSYTNGIDMNLVLKGFPDCLQADICLHLNRNLLNSCPAFSGSSPGCLRALSMRFRTTHAPPGDTLVHRGDILTGLHFIARGSVEIVKDDQVMGILGKDDIFGENPLLYDDVGKASCNVRALTYCDLHKILRDDLLDVLDMYPEFAENFCKNLVITFVLRDDTQSTRKRFDKHKLLRMSSSLNRDLDDVRAYTSQFRHIPTSAELGGPPLTKDEATNAPSPSSADSAASTHYRPSDVFEREPLLHMDDDAELDHFNKTHSIHGTNRVSFAGDSGEAMRYHQLSRRLDTIELQLERMQNKMNSDLEEILKCLRLSGALPSTSSSSSSSRPTRGSSATTVQGPSHVPLASTVDVLSGHSQWQSRSSPRGTSSTATPRENIPFSVFNTTQISNTGIRPSTTTSSSSSSNTPANGNQVTAADSSQPTCTLASPDDLDTML</sequence>
<dbReference type="Proteomes" id="UP000887579">
    <property type="component" value="Unplaced"/>
</dbReference>
<dbReference type="WBParaSite" id="ES5_v2.g8003.t1">
    <property type="protein sequence ID" value="ES5_v2.g8003.t1"/>
    <property type="gene ID" value="ES5_v2.g8003"/>
</dbReference>
<evidence type="ECO:0000313" key="2">
    <source>
        <dbReference type="WBParaSite" id="ES5_v2.g8003.t1"/>
    </source>
</evidence>
<name>A0AC34GT92_9BILA</name>
<reference evidence="2" key="1">
    <citation type="submission" date="2022-11" db="UniProtKB">
        <authorList>
            <consortium name="WormBaseParasite"/>
        </authorList>
    </citation>
    <scope>IDENTIFICATION</scope>
</reference>
<accession>A0AC34GT92</accession>